<dbReference type="Proteomes" id="UP001153076">
    <property type="component" value="Unassembled WGS sequence"/>
</dbReference>
<accession>A0A9Q1KPW4</accession>
<protein>
    <submittedName>
        <fullName evidence="1">Uncharacterized protein</fullName>
    </submittedName>
</protein>
<sequence>MSADISQSQRIINSVSISYRLDINMSLEIGWGCNHEVKGVLEGDIQEVEAIDLDSGGGATNVSQLWTGATAFTGRCEERILNSSYDWCMVIRDQWNVGGADVAREYNEVKKWLKITCRIGEESSHSEGLVKGSVMDEELQISLGNEFAPEEWRAVYRWWKGVAYISECLLVMVMMRQL</sequence>
<evidence type="ECO:0000313" key="1">
    <source>
        <dbReference type="EMBL" id="KAJ8446920.1"/>
    </source>
</evidence>
<gene>
    <name evidence="1" type="ORF">Cgig2_013221</name>
</gene>
<comment type="caution">
    <text evidence="1">The sequence shown here is derived from an EMBL/GenBank/DDBJ whole genome shotgun (WGS) entry which is preliminary data.</text>
</comment>
<reference evidence="1" key="1">
    <citation type="submission" date="2022-04" db="EMBL/GenBank/DDBJ databases">
        <title>Carnegiea gigantea Genome sequencing and assembly v2.</title>
        <authorList>
            <person name="Copetti D."/>
            <person name="Sanderson M.J."/>
            <person name="Burquez A."/>
            <person name="Wojciechowski M.F."/>
        </authorList>
    </citation>
    <scope>NUCLEOTIDE SEQUENCE</scope>
    <source>
        <strain evidence="1">SGP5-SGP5p</strain>
        <tissue evidence="1">Aerial part</tissue>
    </source>
</reference>
<dbReference type="EMBL" id="JAKOGI010000047">
    <property type="protein sequence ID" value="KAJ8446920.1"/>
    <property type="molecule type" value="Genomic_DNA"/>
</dbReference>
<proteinExistence type="predicted"/>
<evidence type="ECO:0000313" key="2">
    <source>
        <dbReference type="Proteomes" id="UP001153076"/>
    </source>
</evidence>
<dbReference type="AlphaFoldDB" id="A0A9Q1KPW4"/>
<organism evidence="1 2">
    <name type="scientific">Carnegiea gigantea</name>
    <dbReference type="NCBI Taxonomy" id="171969"/>
    <lineage>
        <taxon>Eukaryota</taxon>
        <taxon>Viridiplantae</taxon>
        <taxon>Streptophyta</taxon>
        <taxon>Embryophyta</taxon>
        <taxon>Tracheophyta</taxon>
        <taxon>Spermatophyta</taxon>
        <taxon>Magnoliopsida</taxon>
        <taxon>eudicotyledons</taxon>
        <taxon>Gunneridae</taxon>
        <taxon>Pentapetalae</taxon>
        <taxon>Caryophyllales</taxon>
        <taxon>Cactineae</taxon>
        <taxon>Cactaceae</taxon>
        <taxon>Cactoideae</taxon>
        <taxon>Echinocereeae</taxon>
        <taxon>Carnegiea</taxon>
    </lineage>
</organism>
<name>A0A9Q1KPW4_9CARY</name>
<keyword evidence="2" id="KW-1185">Reference proteome</keyword>